<feature type="region of interest" description="Disordered" evidence="1">
    <location>
        <begin position="193"/>
        <end position="212"/>
    </location>
</feature>
<sequence>MRVIRRLRALGRRDDGFTLVEMIVNVAIIGVIASALAGVVISYLKTTAATESRLVESHDVQFAAAYWQRDVASIGVRTYDSGTKTFPLQQSVNVTPACSMPAGTTTVVTLAWSEYTDLDSTAAPTTITVSYVAEPDAGGYNLLRVRCTGSTKDSQFEVTHSLNALPTATCNVACTSAPDVPTVVELHLSVRDPDRNGGTALTATLAGERRQT</sequence>
<dbReference type="Pfam" id="PF07963">
    <property type="entry name" value="N_methyl"/>
    <property type="match status" value="1"/>
</dbReference>
<evidence type="ECO:0000256" key="2">
    <source>
        <dbReference type="SAM" id="Phobius"/>
    </source>
</evidence>
<keyword evidence="2" id="KW-0812">Transmembrane</keyword>
<dbReference type="Gene3D" id="3.30.700.10">
    <property type="entry name" value="Glycoprotein, Type 4 Pilin"/>
    <property type="match status" value="1"/>
</dbReference>
<protein>
    <submittedName>
        <fullName evidence="3">Prepilin-type N-terminal cleavage/methylation domain-containing protein</fullName>
    </submittedName>
</protein>
<evidence type="ECO:0000313" key="4">
    <source>
        <dbReference type="Proteomes" id="UP001327225"/>
    </source>
</evidence>
<keyword evidence="2" id="KW-0472">Membrane</keyword>
<evidence type="ECO:0000313" key="3">
    <source>
        <dbReference type="EMBL" id="WQQ26237.1"/>
    </source>
</evidence>
<proteinExistence type="predicted"/>
<dbReference type="InterPro" id="IPR012902">
    <property type="entry name" value="N_methyl_site"/>
</dbReference>
<keyword evidence="4" id="KW-1185">Reference proteome</keyword>
<dbReference type="EMBL" id="CP141059">
    <property type="protein sequence ID" value="WQQ26237.1"/>
    <property type="molecule type" value="Genomic_DNA"/>
</dbReference>
<accession>A0ABZ0ZRH9</accession>
<dbReference type="Proteomes" id="UP001327225">
    <property type="component" value="Chromosome"/>
</dbReference>
<feature type="transmembrane region" description="Helical" evidence="2">
    <location>
        <begin position="20"/>
        <end position="44"/>
    </location>
</feature>
<evidence type="ECO:0000256" key="1">
    <source>
        <dbReference type="SAM" id="MobiDB-lite"/>
    </source>
</evidence>
<dbReference type="RefSeq" id="WP_322937272.1">
    <property type="nucleotide sequence ID" value="NZ_CP141059.1"/>
</dbReference>
<dbReference type="SUPFAM" id="SSF54523">
    <property type="entry name" value="Pili subunits"/>
    <property type="match status" value="1"/>
</dbReference>
<name>A0ABZ0ZRH9_9ACTN</name>
<organism evidence="3 4">
    <name type="scientific">Nocardioides bizhenqiangii</name>
    <dbReference type="NCBI Taxonomy" id="3095076"/>
    <lineage>
        <taxon>Bacteria</taxon>
        <taxon>Bacillati</taxon>
        <taxon>Actinomycetota</taxon>
        <taxon>Actinomycetes</taxon>
        <taxon>Propionibacteriales</taxon>
        <taxon>Nocardioidaceae</taxon>
        <taxon>Nocardioides</taxon>
    </lineage>
</organism>
<dbReference type="InterPro" id="IPR045584">
    <property type="entry name" value="Pilin-like"/>
</dbReference>
<dbReference type="NCBIfam" id="TIGR02532">
    <property type="entry name" value="IV_pilin_GFxxxE"/>
    <property type="match status" value="1"/>
</dbReference>
<gene>
    <name evidence="3" type="ORF">SHK19_20025</name>
</gene>
<reference evidence="4" key="1">
    <citation type="submission" date="2023-12" db="EMBL/GenBank/DDBJ databases">
        <title>Novel species in genus Nocardioides.</title>
        <authorList>
            <person name="Zhou H."/>
        </authorList>
    </citation>
    <scope>NUCLEOTIDE SEQUENCE [LARGE SCALE GENOMIC DNA]</scope>
    <source>
        <strain evidence="4">HM61</strain>
    </source>
</reference>
<keyword evidence="2" id="KW-1133">Transmembrane helix</keyword>